<dbReference type="SUPFAM" id="SSF54909">
    <property type="entry name" value="Dimeric alpha+beta barrel"/>
    <property type="match status" value="1"/>
</dbReference>
<dbReference type="Proteomes" id="UP000018733">
    <property type="component" value="Unassembled WGS sequence"/>
</dbReference>
<dbReference type="InterPro" id="IPR007138">
    <property type="entry name" value="ABM_dom"/>
</dbReference>
<dbReference type="Gene3D" id="3.30.70.100">
    <property type="match status" value="1"/>
</dbReference>
<evidence type="ECO:0000259" key="2">
    <source>
        <dbReference type="PROSITE" id="PS51725"/>
    </source>
</evidence>
<evidence type="ECO:0000313" key="4">
    <source>
        <dbReference type="Proteomes" id="UP000018733"/>
    </source>
</evidence>
<evidence type="ECO:0000313" key="3">
    <source>
        <dbReference type="EMBL" id="ETF02715.1"/>
    </source>
</evidence>
<keyword evidence="3" id="KW-0503">Monooxygenase</keyword>
<evidence type="ECO:0000256" key="1">
    <source>
        <dbReference type="SAM" id="MobiDB-lite"/>
    </source>
</evidence>
<keyword evidence="3" id="KW-0560">Oxidoreductase</keyword>
<sequence>MTDLSESSPDLHKNTNQRTLSSTVNPSTEETYVIIFHLKTGAQAQFLALLEPVLDAMRNEATFINAVLHRDPASDNTYMLYETWSDHEDVINVQQHRPYRKEFWDTLPGLLTQSRQIQIWKPIRTDLAF</sequence>
<dbReference type="OrthoDB" id="9812192at2"/>
<keyword evidence="4" id="KW-1185">Reference proteome</keyword>
<reference evidence="3 4" key="1">
    <citation type="journal article" date="2014" name="Genome Announc.">
        <title>Draft Genome Sequence of Advenella kashmirensis Strain W13003, a Polycyclic Aromatic Hydrocarbon-Degrading Bacterium.</title>
        <authorList>
            <person name="Wang X."/>
            <person name="Jin D."/>
            <person name="Zhou L."/>
            <person name="Wu L."/>
            <person name="An W."/>
            <person name="Zhao L."/>
        </authorList>
    </citation>
    <scope>NUCLEOTIDE SEQUENCE [LARGE SCALE GENOMIC DNA]</scope>
    <source>
        <strain evidence="3 4">W13003</strain>
    </source>
</reference>
<feature type="region of interest" description="Disordered" evidence="1">
    <location>
        <begin position="1"/>
        <end position="24"/>
    </location>
</feature>
<dbReference type="eggNOG" id="COG1359">
    <property type="taxonomic scope" value="Bacteria"/>
</dbReference>
<protein>
    <submittedName>
        <fullName evidence="3">Antibiotic biosynthesis monooxygenase</fullName>
    </submittedName>
</protein>
<organism evidence="3 4">
    <name type="scientific">Advenella kashmirensis W13003</name>
    <dbReference type="NCBI Taxonomy" id="1424334"/>
    <lineage>
        <taxon>Bacteria</taxon>
        <taxon>Pseudomonadati</taxon>
        <taxon>Pseudomonadota</taxon>
        <taxon>Betaproteobacteria</taxon>
        <taxon>Burkholderiales</taxon>
        <taxon>Alcaligenaceae</taxon>
    </lineage>
</organism>
<dbReference type="EMBL" id="AYXT01000009">
    <property type="protein sequence ID" value="ETF02715.1"/>
    <property type="molecule type" value="Genomic_DNA"/>
</dbReference>
<accession>V8QTR8</accession>
<feature type="domain" description="ABM" evidence="2">
    <location>
        <begin position="30"/>
        <end position="119"/>
    </location>
</feature>
<dbReference type="HOGENOM" id="CLU_131496_2_0_4"/>
<proteinExistence type="predicted"/>
<dbReference type="PROSITE" id="PS51725">
    <property type="entry name" value="ABM"/>
    <property type="match status" value="1"/>
</dbReference>
<dbReference type="GO" id="GO:0004497">
    <property type="term" value="F:monooxygenase activity"/>
    <property type="evidence" value="ECO:0007669"/>
    <property type="project" value="UniProtKB-KW"/>
</dbReference>
<dbReference type="PATRIC" id="fig|1424334.3.peg.1532"/>
<gene>
    <name evidence="3" type="ORF">W822_07660</name>
</gene>
<dbReference type="AlphaFoldDB" id="V8QTR8"/>
<dbReference type="RefSeq" id="WP_024004510.1">
    <property type="nucleotide sequence ID" value="NZ_KI650979.1"/>
</dbReference>
<name>V8QTR8_9BURK</name>
<dbReference type="STRING" id="1424334.W822_07660"/>
<comment type="caution">
    <text evidence="3">The sequence shown here is derived from an EMBL/GenBank/DDBJ whole genome shotgun (WGS) entry which is preliminary data.</text>
</comment>
<dbReference type="Pfam" id="PF03992">
    <property type="entry name" value="ABM"/>
    <property type="match status" value="1"/>
</dbReference>
<dbReference type="InterPro" id="IPR011008">
    <property type="entry name" value="Dimeric_a/b-barrel"/>
</dbReference>